<keyword evidence="3" id="KW-1185">Reference proteome</keyword>
<sequence>MGSFDHHYNSHVALLAFPFGTHATPLYSLASILASATPISTFSFFSTSNSNSKFSQIPVPPNLTRYDVSDGSLQGVDMSLQLQTHRRNRFNSQDHTGEFQSRDGGKMVVEMCVPWIALWTGETSSLSSHIYTDDIRRNIGVGDGVLVEQGERSLAMILGMSGLRVRDVPEGIVFGKLNSLFSLLLHRMGREISNAMVVALNTFQAVNTEVLTQLIKLPNMARRPISKFRGIHRIQDHHAPSIGRIAVIAEALESTCVPFLWSLSEKFKAQQLPYGLFLRGGLVVPWTSPLLGDQRLNVREASEKWKIGLMVEISDRVLTKKSVSNALSWWVLKSSEGRTVKERVMSMMEMAHEAIKHGGISAQSLDDLIRILTKMEF</sequence>
<reference evidence="3" key="1">
    <citation type="journal article" date="2016" name="Nature">
        <title>The genome of the seagrass Zostera marina reveals angiosperm adaptation to the sea.</title>
        <authorList>
            <person name="Olsen J.L."/>
            <person name="Rouze P."/>
            <person name="Verhelst B."/>
            <person name="Lin Y.-C."/>
            <person name="Bayer T."/>
            <person name="Collen J."/>
            <person name="Dattolo E."/>
            <person name="De Paoli E."/>
            <person name="Dittami S."/>
            <person name="Maumus F."/>
            <person name="Michel G."/>
            <person name="Kersting A."/>
            <person name="Lauritano C."/>
            <person name="Lohaus R."/>
            <person name="Toepel M."/>
            <person name="Tonon T."/>
            <person name="Vanneste K."/>
            <person name="Amirebrahimi M."/>
            <person name="Brakel J."/>
            <person name="Bostroem C."/>
            <person name="Chovatia M."/>
            <person name="Grimwood J."/>
            <person name="Jenkins J.W."/>
            <person name="Jueterbock A."/>
            <person name="Mraz A."/>
            <person name="Stam W.T."/>
            <person name="Tice H."/>
            <person name="Bornberg-Bauer E."/>
            <person name="Green P.J."/>
            <person name="Pearson G.A."/>
            <person name="Procaccini G."/>
            <person name="Duarte C.M."/>
            <person name="Schmutz J."/>
            <person name="Reusch T.B.H."/>
            <person name="Van de Peer Y."/>
        </authorList>
    </citation>
    <scope>NUCLEOTIDE SEQUENCE [LARGE SCALE GENOMIC DNA]</scope>
    <source>
        <strain evidence="3">cv. Finnish</strain>
    </source>
</reference>
<dbReference type="EMBL" id="LFYR01001677">
    <property type="protein sequence ID" value="KMZ60010.1"/>
    <property type="molecule type" value="Genomic_DNA"/>
</dbReference>
<accession>A0A0K9NVI6</accession>
<evidence type="ECO:0000313" key="2">
    <source>
        <dbReference type="EMBL" id="KMZ60010.1"/>
    </source>
</evidence>
<proteinExistence type="inferred from homology"/>
<dbReference type="OMA" id="FMEVAPQ"/>
<dbReference type="STRING" id="29655.A0A0K9NVI6"/>
<dbReference type="PANTHER" id="PTHR11926">
    <property type="entry name" value="GLUCOSYL/GLUCURONOSYL TRANSFERASES"/>
    <property type="match status" value="1"/>
</dbReference>
<comment type="similarity">
    <text evidence="1">Belongs to the UDP-glycosyltransferase family.</text>
</comment>
<gene>
    <name evidence="2" type="ORF">ZOSMA_628G00010</name>
</gene>
<comment type="caution">
    <text evidence="2">The sequence shown here is derived from an EMBL/GenBank/DDBJ whole genome shotgun (WGS) entry which is preliminary data.</text>
</comment>
<dbReference type="Gene3D" id="3.40.50.2000">
    <property type="entry name" value="Glycogen Phosphorylase B"/>
    <property type="match status" value="3"/>
</dbReference>
<evidence type="ECO:0000313" key="3">
    <source>
        <dbReference type="Proteomes" id="UP000036987"/>
    </source>
</evidence>
<protein>
    <submittedName>
        <fullName evidence="2">Uncharacterized protein</fullName>
    </submittedName>
</protein>
<name>A0A0K9NVI6_ZOSMR</name>
<evidence type="ECO:0000256" key="1">
    <source>
        <dbReference type="ARBA" id="ARBA00009995"/>
    </source>
</evidence>
<dbReference type="OrthoDB" id="5835829at2759"/>
<dbReference type="Proteomes" id="UP000036987">
    <property type="component" value="Unassembled WGS sequence"/>
</dbReference>
<organism evidence="2 3">
    <name type="scientific">Zostera marina</name>
    <name type="common">Eelgrass</name>
    <dbReference type="NCBI Taxonomy" id="29655"/>
    <lineage>
        <taxon>Eukaryota</taxon>
        <taxon>Viridiplantae</taxon>
        <taxon>Streptophyta</taxon>
        <taxon>Embryophyta</taxon>
        <taxon>Tracheophyta</taxon>
        <taxon>Spermatophyta</taxon>
        <taxon>Magnoliopsida</taxon>
        <taxon>Liliopsida</taxon>
        <taxon>Zosteraceae</taxon>
        <taxon>Zostera</taxon>
    </lineage>
</organism>
<dbReference type="SUPFAM" id="SSF53756">
    <property type="entry name" value="UDP-Glycosyltransferase/glycogen phosphorylase"/>
    <property type="match status" value="1"/>
</dbReference>
<dbReference type="AlphaFoldDB" id="A0A0K9NVI6"/>
<dbReference type="PANTHER" id="PTHR11926:SF1374">
    <property type="entry name" value="UDP-GLYCOSYLTRANSFERASE 76F1-RELATED"/>
    <property type="match status" value="1"/>
</dbReference>